<proteinExistence type="predicted"/>
<evidence type="ECO:0000259" key="5">
    <source>
        <dbReference type="PROSITE" id="PS51635"/>
    </source>
</evidence>
<dbReference type="KEGG" id="bana:BARAN1_0505"/>
<comment type="caution">
    <text evidence="4">Lacks conserved residue(s) required for the propagation of feature annotation.</text>
</comment>
<dbReference type="Pfam" id="PF01734">
    <property type="entry name" value="Patatin"/>
    <property type="match status" value="1"/>
</dbReference>
<sequence>MKRVGLALSAGGPRGVAHLGVLRALVEAEIPICAIAGTSAGSYVGGLFAAGVPLPEIGQLWEELGFWRTARFLLPTFPWRGWSSGEELRRVLLEIVGERRIEDLPIPFAAVATDLGSGEPVAIRRGSLADAIRASLSVPGLFVPVDLDGRALIDGGVAHPLPVDVTRELGAEVVVAVDVLVPPAEKHLTRVTVFGVLFQMATIFQKRIAELEVAAMQPEVLISPDFSDGPPTYASVGMAAEAGYRAAQAALPAIRALGT</sequence>
<feature type="active site" description="Proton acceptor" evidence="4">
    <location>
        <position position="154"/>
    </location>
</feature>
<evidence type="ECO:0000256" key="4">
    <source>
        <dbReference type="PROSITE-ProRule" id="PRU01161"/>
    </source>
</evidence>
<accession>A0A2X3L030</accession>
<feature type="domain" description="PNPLA" evidence="5">
    <location>
        <begin position="6"/>
        <end position="167"/>
    </location>
</feature>
<dbReference type="Gene3D" id="3.40.1090.10">
    <property type="entry name" value="Cytosolic phospholipase A2 catalytic domain"/>
    <property type="match status" value="1"/>
</dbReference>
<dbReference type="InterPro" id="IPR050301">
    <property type="entry name" value="NTE"/>
</dbReference>
<keyword evidence="2 4" id="KW-0442">Lipid degradation</keyword>
<feature type="short sequence motif" description="DGA/G" evidence="4">
    <location>
        <begin position="154"/>
        <end position="156"/>
    </location>
</feature>
<reference evidence="7" key="1">
    <citation type="submission" date="2018-05" db="EMBL/GenBank/DDBJ databases">
        <authorList>
            <person name="Hao L."/>
        </authorList>
    </citation>
    <scope>NUCLEOTIDE SEQUENCE [LARGE SCALE GENOMIC DNA]</scope>
</reference>
<evidence type="ECO:0000313" key="6">
    <source>
        <dbReference type="EMBL" id="SQD92529.1"/>
    </source>
</evidence>
<gene>
    <name evidence="6" type="ORF">BARAN1_0505</name>
</gene>
<dbReference type="PANTHER" id="PTHR14226:SF29">
    <property type="entry name" value="NEUROPATHY TARGET ESTERASE SWS"/>
    <property type="match status" value="1"/>
</dbReference>
<dbReference type="InterPro" id="IPR016035">
    <property type="entry name" value="Acyl_Trfase/lysoPLipase"/>
</dbReference>
<evidence type="ECO:0000256" key="2">
    <source>
        <dbReference type="ARBA" id="ARBA00022963"/>
    </source>
</evidence>
<dbReference type="EMBL" id="LS483254">
    <property type="protein sequence ID" value="SQD92529.1"/>
    <property type="molecule type" value="Genomic_DNA"/>
</dbReference>
<organism evidence="6 7">
    <name type="scientific">Candidatus Bipolaricaulis anaerobius</name>
    <dbReference type="NCBI Taxonomy" id="2026885"/>
    <lineage>
        <taxon>Bacteria</taxon>
        <taxon>Candidatus Bipolaricaulota</taxon>
        <taxon>Candidatus Bipolaricaulia</taxon>
        <taxon>Candidatus Bipolaricaulales</taxon>
        <taxon>Candidatus Bipolaricaulaceae</taxon>
        <taxon>Candidatus Bipolaricaulis</taxon>
    </lineage>
</organism>
<dbReference type="CDD" id="cd07205">
    <property type="entry name" value="Pat_PNPLA6_PNPLA7_NTE1_like"/>
    <property type="match status" value="1"/>
</dbReference>
<evidence type="ECO:0000256" key="1">
    <source>
        <dbReference type="ARBA" id="ARBA00022801"/>
    </source>
</evidence>
<keyword evidence="7" id="KW-1185">Reference proteome</keyword>
<dbReference type="AlphaFoldDB" id="A0A2X3L030"/>
<keyword evidence="3 4" id="KW-0443">Lipid metabolism</keyword>
<dbReference type="SUPFAM" id="SSF52151">
    <property type="entry name" value="FabD/lysophospholipase-like"/>
    <property type="match status" value="1"/>
</dbReference>
<dbReference type="PANTHER" id="PTHR14226">
    <property type="entry name" value="NEUROPATHY TARGET ESTERASE/SWISS CHEESE D.MELANOGASTER"/>
    <property type="match status" value="1"/>
</dbReference>
<keyword evidence="1 4" id="KW-0378">Hydrolase</keyword>
<feature type="short sequence motif" description="GXSXG" evidence="4">
    <location>
        <begin position="37"/>
        <end position="41"/>
    </location>
</feature>
<evidence type="ECO:0000256" key="3">
    <source>
        <dbReference type="ARBA" id="ARBA00023098"/>
    </source>
</evidence>
<dbReference type="InterPro" id="IPR002641">
    <property type="entry name" value="PNPLA_dom"/>
</dbReference>
<feature type="active site" description="Nucleophile" evidence="4">
    <location>
        <position position="39"/>
    </location>
</feature>
<dbReference type="GO" id="GO:0016787">
    <property type="term" value="F:hydrolase activity"/>
    <property type="evidence" value="ECO:0007669"/>
    <property type="project" value="UniProtKB-UniRule"/>
</dbReference>
<evidence type="ECO:0000313" key="7">
    <source>
        <dbReference type="Proteomes" id="UP000249818"/>
    </source>
</evidence>
<dbReference type="OrthoDB" id="9770965at2"/>
<dbReference type="RefSeq" id="WP_122030732.1">
    <property type="nucleotide sequence ID" value="NZ_LS483254.1"/>
</dbReference>
<dbReference type="Proteomes" id="UP000249818">
    <property type="component" value="Chromosome BARAN1"/>
</dbReference>
<dbReference type="GO" id="GO:0016042">
    <property type="term" value="P:lipid catabolic process"/>
    <property type="evidence" value="ECO:0007669"/>
    <property type="project" value="UniProtKB-UniRule"/>
</dbReference>
<name>A0A2X3L030_9BACT</name>
<dbReference type="PROSITE" id="PS51635">
    <property type="entry name" value="PNPLA"/>
    <property type="match status" value="1"/>
</dbReference>
<protein>
    <submittedName>
        <fullName evidence="6">Esterase of the alpha-beta hydrolase superfamily</fullName>
    </submittedName>
</protein>